<feature type="transmembrane region" description="Helical" evidence="1">
    <location>
        <begin position="35"/>
        <end position="57"/>
    </location>
</feature>
<organism evidence="2 3">
    <name type="scientific">Caproicibacter fermentans</name>
    <dbReference type="NCBI Taxonomy" id="2576756"/>
    <lineage>
        <taxon>Bacteria</taxon>
        <taxon>Bacillati</taxon>
        <taxon>Bacillota</taxon>
        <taxon>Clostridia</taxon>
        <taxon>Eubacteriales</taxon>
        <taxon>Acutalibacteraceae</taxon>
        <taxon>Caproicibacter</taxon>
    </lineage>
</organism>
<dbReference type="Proteomes" id="UP000469440">
    <property type="component" value="Unassembled WGS sequence"/>
</dbReference>
<evidence type="ECO:0000313" key="3">
    <source>
        <dbReference type="Proteomes" id="UP000469440"/>
    </source>
</evidence>
<evidence type="ECO:0000313" key="2">
    <source>
        <dbReference type="EMBL" id="MVB10448.1"/>
    </source>
</evidence>
<keyword evidence="1" id="KW-0472">Membrane</keyword>
<comment type="caution">
    <text evidence="2">The sequence shown here is derived from an EMBL/GenBank/DDBJ whole genome shotgun (WGS) entry which is preliminary data.</text>
</comment>
<reference evidence="2 3" key="1">
    <citation type="submission" date="2019-09" db="EMBL/GenBank/DDBJ databases">
        <title>Genome sequence of Clostridium sp. EA1.</title>
        <authorList>
            <person name="Poehlein A."/>
            <person name="Bengelsdorf F.R."/>
            <person name="Daniel R."/>
        </authorList>
    </citation>
    <scope>NUCLEOTIDE SEQUENCE [LARGE SCALE GENOMIC DNA]</scope>
    <source>
        <strain evidence="2 3">EA1</strain>
    </source>
</reference>
<dbReference type="Pfam" id="PF19629">
    <property type="entry name" value="DUF6133"/>
    <property type="match status" value="1"/>
</dbReference>
<dbReference type="AlphaFoldDB" id="A0A6N8HXQ3"/>
<accession>A0A6N8HXQ3</accession>
<keyword evidence="3" id="KW-1185">Reference proteome</keyword>
<sequence length="80" mass="8681">MNEEKVLKVNCVKRAATNKLNQIRKILHDKQGSGIVEYVGIAAAALIIIVVVILPGINSLFGTDVFPGLSTAVKNIFNYK</sequence>
<gene>
    <name evidence="2" type="ORF">CAFE_11370</name>
</gene>
<protein>
    <submittedName>
        <fullName evidence="2">Uncharacterized protein</fullName>
    </submittedName>
</protein>
<name>A0A6N8HXQ3_9FIRM</name>
<dbReference type="RefSeq" id="WP_156990067.1">
    <property type="nucleotide sequence ID" value="NZ_VWXL01000029.1"/>
</dbReference>
<evidence type="ECO:0000256" key="1">
    <source>
        <dbReference type="SAM" id="Phobius"/>
    </source>
</evidence>
<dbReference type="InterPro" id="IPR045765">
    <property type="entry name" value="DUF6133"/>
</dbReference>
<keyword evidence="1" id="KW-1133">Transmembrane helix</keyword>
<dbReference type="EMBL" id="VWXL01000029">
    <property type="protein sequence ID" value="MVB10448.1"/>
    <property type="molecule type" value="Genomic_DNA"/>
</dbReference>
<keyword evidence="1" id="KW-0812">Transmembrane</keyword>
<proteinExistence type="predicted"/>